<feature type="region of interest" description="Disordered" evidence="1">
    <location>
        <begin position="600"/>
        <end position="628"/>
    </location>
</feature>
<feature type="transmembrane region" description="Helical" evidence="2">
    <location>
        <begin position="128"/>
        <end position="151"/>
    </location>
</feature>
<proteinExistence type="predicted"/>
<keyword evidence="2" id="KW-0472">Membrane</keyword>
<reference evidence="3" key="1">
    <citation type="submission" date="2022-07" db="EMBL/GenBank/DDBJ databases">
        <title>Fungi with potential for degradation of polypropylene.</title>
        <authorList>
            <person name="Gostincar C."/>
        </authorList>
    </citation>
    <scope>NUCLEOTIDE SEQUENCE</scope>
    <source>
        <strain evidence="3">EXF-13287</strain>
    </source>
</reference>
<dbReference type="PANTHER" id="PTHR37577:SF1">
    <property type="entry name" value="INTEGRAL MEMBRANE PROTEIN"/>
    <property type="match status" value="1"/>
</dbReference>
<organism evidence="3 4">
    <name type="scientific">Coniochaeta hoffmannii</name>
    <dbReference type="NCBI Taxonomy" id="91930"/>
    <lineage>
        <taxon>Eukaryota</taxon>
        <taxon>Fungi</taxon>
        <taxon>Dikarya</taxon>
        <taxon>Ascomycota</taxon>
        <taxon>Pezizomycotina</taxon>
        <taxon>Sordariomycetes</taxon>
        <taxon>Sordariomycetidae</taxon>
        <taxon>Coniochaetales</taxon>
        <taxon>Coniochaetaceae</taxon>
        <taxon>Coniochaeta</taxon>
    </lineage>
</organism>
<dbReference type="AlphaFoldDB" id="A0AA38VNV7"/>
<comment type="caution">
    <text evidence="3">The sequence shown here is derived from an EMBL/GenBank/DDBJ whole genome shotgun (WGS) entry which is preliminary data.</text>
</comment>
<feature type="compositionally biased region" description="Polar residues" evidence="1">
    <location>
        <begin position="417"/>
        <end position="427"/>
    </location>
</feature>
<evidence type="ECO:0000256" key="1">
    <source>
        <dbReference type="SAM" id="MobiDB-lite"/>
    </source>
</evidence>
<feature type="transmembrane region" description="Helical" evidence="2">
    <location>
        <begin position="211"/>
        <end position="229"/>
    </location>
</feature>
<dbReference type="InterPro" id="IPR053018">
    <property type="entry name" value="Elsinochrome_Biosynth-Asso"/>
</dbReference>
<gene>
    <name evidence="3" type="ORF">NKR19_g6913</name>
</gene>
<feature type="transmembrane region" description="Helical" evidence="2">
    <location>
        <begin position="302"/>
        <end position="327"/>
    </location>
</feature>
<feature type="transmembrane region" description="Helical" evidence="2">
    <location>
        <begin position="20"/>
        <end position="45"/>
    </location>
</feature>
<sequence>MAETSSESGCYIDDPGDPDVAGLGVTIAFLGSVCLTAVVVISLYLRCGLSPRQYSGIDQAILRRIFPSVSVSASLPSPEPAIIPIYAVNHALFRLLVALGDQQLALGLSLAIAVYVRLAGAAEGFSVYSFRVAVATIWQACLTHMCAMAVLRDDFCSQRGSKWRLVAMGALLVLLAPLLLLSRFPSFVFEPRMSVKCACRRLLTYEPEHNASFVLQSVLLLMLVLGGYGRRVIELVRPRRTELERGNWLTELILSEDEAVVLKLEVDFRKALALRWLEHPRPSLGGIWLFYRLAVGELKRSFLYEIIWLAFYYTFGITNLVVTWTILSPLTQWSLSFGQLAPLALLVMCLMPLYDDYREYIEGSRTVEAVEQAQFMDVAVAVSGGGNSAGSGYPPAGAGYGAVPSGGQVPGTVHTRPLNSDKPTPSDSGIEITHATAGPGKRPSHQGDTPSNAPALVPDIAHTVLPQESLELTRSRSGAGGKHPDVDPGKKRSHPDTEKGEQNDISPPPDFYERAVAINPRAAKLLTILAGVVIFLALQLMGALFGGAFDHLLVGEHVSPRVGLAIFAILWGLFGLSFADSTFWTLGSVFSSRAKARRRRRREAQARRAQEEGRRAAQTASQQSPANAQRYYTTRHATHGYGPPVRNTHAPLTRDILTRPAVVEYEVHY</sequence>
<accession>A0AA38VNV7</accession>
<keyword evidence="2" id="KW-1133">Transmembrane helix</keyword>
<evidence type="ECO:0000256" key="2">
    <source>
        <dbReference type="SAM" id="Phobius"/>
    </source>
</evidence>
<protein>
    <submittedName>
        <fullName evidence="3">Uncharacterized protein</fullName>
    </submittedName>
</protein>
<feature type="compositionally biased region" description="Basic and acidic residues" evidence="1">
    <location>
        <begin position="603"/>
        <end position="615"/>
    </location>
</feature>
<feature type="transmembrane region" description="Helical" evidence="2">
    <location>
        <begin position="525"/>
        <end position="545"/>
    </location>
</feature>
<feature type="transmembrane region" description="Helical" evidence="2">
    <location>
        <begin position="565"/>
        <end position="592"/>
    </location>
</feature>
<keyword evidence="4" id="KW-1185">Reference proteome</keyword>
<evidence type="ECO:0000313" key="4">
    <source>
        <dbReference type="Proteomes" id="UP001174691"/>
    </source>
</evidence>
<feature type="region of interest" description="Disordered" evidence="1">
    <location>
        <begin position="401"/>
        <end position="456"/>
    </location>
</feature>
<feature type="region of interest" description="Disordered" evidence="1">
    <location>
        <begin position="471"/>
        <end position="509"/>
    </location>
</feature>
<feature type="transmembrane region" description="Helical" evidence="2">
    <location>
        <begin position="333"/>
        <end position="354"/>
    </location>
</feature>
<dbReference type="Proteomes" id="UP001174691">
    <property type="component" value="Unassembled WGS sequence"/>
</dbReference>
<feature type="transmembrane region" description="Helical" evidence="2">
    <location>
        <begin position="163"/>
        <end position="184"/>
    </location>
</feature>
<evidence type="ECO:0000313" key="3">
    <source>
        <dbReference type="EMBL" id="KAJ9143262.1"/>
    </source>
</evidence>
<keyword evidence="2" id="KW-0812">Transmembrane</keyword>
<feature type="compositionally biased region" description="Polar residues" evidence="1">
    <location>
        <begin position="619"/>
        <end position="628"/>
    </location>
</feature>
<name>A0AA38VNV7_9PEZI</name>
<dbReference type="EMBL" id="JANBVN010000113">
    <property type="protein sequence ID" value="KAJ9143262.1"/>
    <property type="molecule type" value="Genomic_DNA"/>
</dbReference>
<dbReference type="PANTHER" id="PTHR37577">
    <property type="entry name" value="INTEGRAL MEMBRANE PROTEIN"/>
    <property type="match status" value="1"/>
</dbReference>
<feature type="compositionally biased region" description="Basic and acidic residues" evidence="1">
    <location>
        <begin position="482"/>
        <end position="502"/>
    </location>
</feature>